<proteinExistence type="predicted"/>
<feature type="transmembrane region" description="Helical" evidence="2">
    <location>
        <begin position="327"/>
        <end position="355"/>
    </location>
</feature>
<evidence type="ECO:0000256" key="1">
    <source>
        <dbReference type="SAM" id="MobiDB-lite"/>
    </source>
</evidence>
<accession>A0A839IRX0</accession>
<dbReference type="EMBL" id="JACJFM010000018">
    <property type="protein sequence ID" value="MBB1487708.1"/>
    <property type="molecule type" value="Genomic_DNA"/>
</dbReference>
<feature type="transmembrane region" description="Helical" evidence="2">
    <location>
        <begin position="149"/>
        <end position="170"/>
    </location>
</feature>
<sequence length="453" mass="51936">MMHQNQPQPGQPVAGNPPQLQKQVQKSAIKQGEKPITSNQMTVPGSALPNSLTPEMKQSVEDAQRLLKYIAKDGDSKLDPEVTRQLIQARYQATSGQWNSETETRFLISYDTLISHIYPVSLESINAIKPPPVSEHSQKRTRAEKAVHWYRHLTILALVILLMTQFYWLLGNNLLHDLNTLFKQREDISLQIARLDPVYQGSQPADPQNLSSTDKDLIELNRLKHEHAVLNQKLDSNLILLEFWNKIWLTGYQFKSELPPYLKKQYEARLNELQRYRQQTTDNTVATETQGHNISDNEIRTYNQSITSLELEKTRHQSRMLFFSNTLAAAFAIEILQSFVLPLLYGLLGAFIFVLRTLLLEIRSLTYTSDSDIRYRLRLTLGSLGGMIVGWFLKPDDMDTLTALSPMALAFLMGYNVDILFSIMDRFIESIKQWIDKPPEKASSPQKHVTKPD</sequence>
<feature type="transmembrane region" description="Helical" evidence="2">
    <location>
        <begin position="375"/>
        <end position="393"/>
    </location>
</feature>
<dbReference type="AlphaFoldDB" id="A0A839IRX0"/>
<gene>
    <name evidence="3" type="ORF">H4O21_13945</name>
</gene>
<evidence type="ECO:0000256" key="2">
    <source>
        <dbReference type="SAM" id="Phobius"/>
    </source>
</evidence>
<dbReference type="Proteomes" id="UP000565262">
    <property type="component" value="Unassembled WGS sequence"/>
</dbReference>
<evidence type="ECO:0000313" key="4">
    <source>
        <dbReference type="Proteomes" id="UP000565262"/>
    </source>
</evidence>
<feature type="region of interest" description="Disordered" evidence="1">
    <location>
        <begin position="1"/>
        <end position="57"/>
    </location>
</feature>
<keyword evidence="2" id="KW-1133">Transmembrane helix</keyword>
<feature type="transmembrane region" description="Helical" evidence="2">
    <location>
        <begin position="405"/>
        <end position="424"/>
    </location>
</feature>
<feature type="compositionally biased region" description="Polar residues" evidence="1">
    <location>
        <begin position="18"/>
        <end position="28"/>
    </location>
</feature>
<feature type="compositionally biased region" description="Polar residues" evidence="1">
    <location>
        <begin position="36"/>
        <end position="53"/>
    </location>
</feature>
<evidence type="ECO:0000313" key="3">
    <source>
        <dbReference type="EMBL" id="MBB1487708.1"/>
    </source>
</evidence>
<comment type="caution">
    <text evidence="3">The sequence shown here is derived from an EMBL/GenBank/DDBJ whole genome shotgun (WGS) entry which is preliminary data.</text>
</comment>
<protein>
    <submittedName>
        <fullName evidence="3">Uncharacterized protein</fullName>
    </submittedName>
</protein>
<keyword evidence="2" id="KW-0812">Transmembrane</keyword>
<keyword evidence="4" id="KW-1185">Reference proteome</keyword>
<reference evidence="3 4" key="1">
    <citation type="submission" date="2020-08" db="EMBL/GenBank/DDBJ databases">
        <title>Oceanospirillum sp. nov. isolated from marine sediment.</title>
        <authorList>
            <person name="Ji X."/>
        </authorList>
    </citation>
    <scope>NUCLEOTIDE SEQUENCE [LARGE SCALE GENOMIC DNA]</scope>
    <source>
        <strain evidence="3 4">D5</strain>
    </source>
</reference>
<organism evidence="3 4">
    <name type="scientific">Oceanospirillum sediminis</name>
    <dbReference type="NCBI Taxonomy" id="2760088"/>
    <lineage>
        <taxon>Bacteria</taxon>
        <taxon>Pseudomonadati</taxon>
        <taxon>Pseudomonadota</taxon>
        <taxon>Gammaproteobacteria</taxon>
        <taxon>Oceanospirillales</taxon>
        <taxon>Oceanospirillaceae</taxon>
        <taxon>Oceanospirillum</taxon>
    </lineage>
</organism>
<name>A0A839IRX0_9GAMM</name>
<keyword evidence="2" id="KW-0472">Membrane</keyword>
<dbReference type="RefSeq" id="WP_182809486.1">
    <property type="nucleotide sequence ID" value="NZ_JACJFM010000018.1"/>
</dbReference>